<organism evidence="10 11">
    <name type="scientific">Stylophora pistillata</name>
    <name type="common">Smooth cauliflower coral</name>
    <dbReference type="NCBI Taxonomy" id="50429"/>
    <lineage>
        <taxon>Eukaryota</taxon>
        <taxon>Metazoa</taxon>
        <taxon>Cnidaria</taxon>
        <taxon>Anthozoa</taxon>
        <taxon>Hexacorallia</taxon>
        <taxon>Scleractinia</taxon>
        <taxon>Astrocoeniina</taxon>
        <taxon>Pocilloporidae</taxon>
        <taxon>Stylophora</taxon>
    </lineage>
</organism>
<evidence type="ECO:0000256" key="5">
    <source>
        <dbReference type="ARBA" id="ARBA00022801"/>
    </source>
</evidence>
<keyword evidence="4" id="KW-0255">Endonuclease</keyword>
<dbReference type="Pfam" id="PF17917">
    <property type="entry name" value="RT_RNaseH"/>
    <property type="match status" value="1"/>
</dbReference>
<reference evidence="11" key="1">
    <citation type="journal article" date="2017" name="bioRxiv">
        <title>Comparative analysis of the genomes of Stylophora pistillata and Acropora digitifera provides evidence for extensive differences between species of corals.</title>
        <authorList>
            <person name="Voolstra C.R."/>
            <person name="Li Y."/>
            <person name="Liew Y.J."/>
            <person name="Baumgarten S."/>
            <person name="Zoccola D."/>
            <person name="Flot J.-F."/>
            <person name="Tambutte S."/>
            <person name="Allemand D."/>
            <person name="Aranda M."/>
        </authorList>
    </citation>
    <scope>NUCLEOTIDE SEQUENCE [LARGE SCALE GENOMIC DNA]</scope>
</reference>
<feature type="domain" description="Reverse transcriptase" evidence="8">
    <location>
        <begin position="317"/>
        <end position="461"/>
    </location>
</feature>
<evidence type="ECO:0000256" key="3">
    <source>
        <dbReference type="ARBA" id="ARBA00022722"/>
    </source>
</evidence>
<dbReference type="OrthoDB" id="5983777at2759"/>
<dbReference type="Gene3D" id="3.10.10.10">
    <property type="entry name" value="HIV Type 1 Reverse Transcriptase, subunit A, domain 1"/>
    <property type="match status" value="1"/>
</dbReference>
<dbReference type="FunFam" id="3.10.20.370:FF:000001">
    <property type="entry name" value="Retrovirus-related Pol polyprotein from transposon 17.6-like protein"/>
    <property type="match status" value="1"/>
</dbReference>
<dbReference type="SUPFAM" id="SSF56672">
    <property type="entry name" value="DNA/RNA polymerases"/>
    <property type="match status" value="1"/>
</dbReference>
<keyword evidence="2" id="KW-0548">Nucleotidyltransferase</keyword>
<dbReference type="Gene3D" id="3.30.70.270">
    <property type="match status" value="1"/>
</dbReference>
<dbReference type="AlphaFoldDB" id="A0A2B4RBJ0"/>
<dbReference type="InterPro" id="IPR000477">
    <property type="entry name" value="RT_dom"/>
</dbReference>
<evidence type="ECO:0000313" key="11">
    <source>
        <dbReference type="Proteomes" id="UP000225706"/>
    </source>
</evidence>
<proteinExistence type="predicted"/>
<name>A0A2B4RBJ0_STYPI</name>
<dbReference type="EMBL" id="LSMT01000696">
    <property type="protein sequence ID" value="PFX15021.1"/>
    <property type="molecule type" value="Genomic_DNA"/>
</dbReference>
<dbReference type="STRING" id="50429.A0A2B4RBJ0"/>
<feature type="region of interest" description="Disordered" evidence="7">
    <location>
        <begin position="818"/>
        <end position="864"/>
    </location>
</feature>
<keyword evidence="11" id="KW-1185">Reference proteome</keyword>
<evidence type="ECO:0000256" key="7">
    <source>
        <dbReference type="SAM" id="MobiDB-lite"/>
    </source>
</evidence>
<evidence type="ECO:0000256" key="6">
    <source>
        <dbReference type="ARBA" id="ARBA00022918"/>
    </source>
</evidence>
<dbReference type="Pfam" id="PF00078">
    <property type="entry name" value="RVT_1"/>
    <property type="match status" value="1"/>
</dbReference>
<sequence>MAAHIGNIGAFDEKSEKFSDYADRFEAYVAANDIDNDKKVNVFLAVIGPDAYKLLKNLCDPENPNTKTFTRLSQLLQGHFEPAPIVMAERHKFWTASQEECESESEFVVKLKKLASTCSFGDFLSEALRDRLVSGLHPKMSRTQRQLLSVRELTYAAAHDKCIADELAGKANIEHMRDLVNSEAEKVQHVNSGRNVEQNSKRADKCRSCGSMQHRSESCRFKNATCHHCQKRGHIRPAEFNDVLEKHKMLFCAQGSGIKGFKGSLKLKEGAKPVFMKDRPVPYSLVENVEREYDRLVESDILYPVSSSNWASPVVHVPKSDGSIRVCGDYKAINERIEDDVYKLPNIQDMFALLSQNGAIPDTFSVIDLASAFNQLFLDEESSQLLTINTRKGLFRSKRLCFGVKTATSQFQRVMDSILSGIKGVMVRVDDILVATSWGATNHMEVIKQVFGTLAKHNVKFIKDFSSKVHPLYQLLGNNAEWFWSKECEISFLWAKEVLSSEQVLVHYDPQKPLILSVDASPYGIGAVLSHLMEDGSERPVEFASRTFSSAERNYAQIEKEGLAIIFGIKRFQLYLYGRTFTLVMDHQPLTRIFGPKSSVPPLAAARLQRWAVLPSGYDFDIAFKTSADNANGDLFSRFPLQSLPDDEDLDPDMHYVFATVTDELPVTAAEIAEGAKTDGLLVKVYEYTSSGWLGTCPSPEPRPFGIVEMSLRWKMGAYCGVHHSSKAVPLLLWPWSTEHWLRIHVDYAEVKDDARGLDSHVEKITPDVFKKNPSLDFKGAFLSSDGNSQIPSKDNNELSSKSGVIAVPIVENDIELKSSDDSGCESPDTAITRPIEPTHSKSETGPVVTRSGRVIKPPNRLSL</sequence>
<dbReference type="InterPro" id="IPR043502">
    <property type="entry name" value="DNA/RNA_pol_sf"/>
</dbReference>
<keyword evidence="6" id="KW-0695">RNA-directed DNA polymerase</keyword>
<evidence type="ECO:0000313" key="10">
    <source>
        <dbReference type="EMBL" id="PFX15021.1"/>
    </source>
</evidence>
<accession>A0A2B4RBJ0</accession>
<evidence type="ECO:0000259" key="8">
    <source>
        <dbReference type="Pfam" id="PF00078"/>
    </source>
</evidence>
<dbReference type="PANTHER" id="PTHR37984">
    <property type="entry name" value="PROTEIN CBG26694"/>
    <property type="match status" value="1"/>
</dbReference>
<keyword evidence="3" id="KW-0540">Nuclease</keyword>
<dbReference type="CDD" id="cd09274">
    <property type="entry name" value="RNase_HI_RT_Ty3"/>
    <property type="match status" value="1"/>
</dbReference>
<dbReference type="InterPro" id="IPR041373">
    <property type="entry name" value="RT_RNaseH"/>
</dbReference>
<evidence type="ECO:0000256" key="4">
    <source>
        <dbReference type="ARBA" id="ARBA00022759"/>
    </source>
</evidence>
<keyword evidence="1" id="KW-0808">Transferase</keyword>
<protein>
    <submittedName>
        <fullName evidence="10">Uncharacterized protein K02A2.6</fullName>
    </submittedName>
</protein>
<gene>
    <name evidence="10" type="primary">K02A2.6</name>
    <name evidence="10" type="ORF">AWC38_SpisGene20780</name>
</gene>
<evidence type="ECO:0000256" key="1">
    <source>
        <dbReference type="ARBA" id="ARBA00022679"/>
    </source>
</evidence>
<keyword evidence="5" id="KW-0378">Hydrolase</keyword>
<dbReference type="InterPro" id="IPR043128">
    <property type="entry name" value="Rev_trsase/Diguanyl_cyclase"/>
</dbReference>
<feature type="domain" description="Reverse transcriptase RNase H-like" evidence="9">
    <location>
        <begin position="509"/>
        <end position="614"/>
    </location>
</feature>
<comment type="caution">
    <text evidence="10">The sequence shown here is derived from an EMBL/GenBank/DDBJ whole genome shotgun (WGS) entry which is preliminary data.</text>
</comment>
<evidence type="ECO:0000259" key="9">
    <source>
        <dbReference type="Pfam" id="PF17917"/>
    </source>
</evidence>
<dbReference type="CDD" id="cd01647">
    <property type="entry name" value="RT_LTR"/>
    <property type="match status" value="1"/>
</dbReference>
<dbReference type="InterPro" id="IPR050951">
    <property type="entry name" value="Retrovirus_Pol_polyprotein"/>
</dbReference>
<evidence type="ECO:0000256" key="2">
    <source>
        <dbReference type="ARBA" id="ARBA00022695"/>
    </source>
</evidence>
<dbReference type="PANTHER" id="PTHR37984:SF10">
    <property type="entry name" value="RIBONUCLEASE H"/>
    <property type="match status" value="1"/>
</dbReference>
<dbReference type="Proteomes" id="UP000225706">
    <property type="component" value="Unassembled WGS sequence"/>
</dbReference>